<dbReference type="GO" id="GO:0000472">
    <property type="term" value="P:endonucleolytic cleavage to generate mature 5'-end of SSU-rRNA from (SSU-rRNA, 5.8S rRNA, LSU-rRNA)"/>
    <property type="evidence" value="ECO:0007669"/>
    <property type="project" value="TreeGrafter"/>
</dbReference>
<dbReference type="SMART" id="SM00320">
    <property type="entry name" value="WD40"/>
    <property type="match status" value="9"/>
</dbReference>
<keyword evidence="2 7" id="KW-0853">WD repeat</keyword>
<dbReference type="PANTHER" id="PTHR19854:SF15">
    <property type="entry name" value="TRANSDUCIN BETA-LIKE PROTEIN 3"/>
    <property type="match status" value="1"/>
</dbReference>
<dbReference type="Proteomes" id="UP000007350">
    <property type="component" value="Unassembled WGS sequence"/>
</dbReference>
<feature type="domain" description="U3 small nucleolar RNA-associated protein 13 C-terminal" evidence="10">
    <location>
        <begin position="848"/>
        <end position="983"/>
    </location>
</feature>
<organism evidence="11 12">
    <name type="scientific">Trypanosoma cruzi marinkellei</name>
    <dbReference type="NCBI Taxonomy" id="85056"/>
    <lineage>
        <taxon>Eukaryota</taxon>
        <taxon>Discoba</taxon>
        <taxon>Euglenozoa</taxon>
        <taxon>Kinetoplastea</taxon>
        <taxon>Metakinetoplastina</taxon>
        <taxon>Trypanosomatida</taxon>
        <taxon>Trypanosomatidae</taxon>
        <taxon>Trypanosoma</taxon>
        <taxon>Schizotrypanum</taxon>
    </lineage>
</organism>
<dbReference type="Gene3D" id="2.130.10.10">
    <property type="entry name" value="YVTN repeat-like/Quinoprotein amine dehydrogenase"/>
    <property type="match status" value="3"/>
</dbReference>
<dbReference type="InterPro" id="IPR019775">
    <property type="entry name" value="WD40_repeat_CS"/>
</dbReference>
<feature type="compositionally biased region" description="Basic and acidic residues" evidence="8">
    <location>
        <begin position="178"/>
        <end position="191"/>
    </location>
</feature>
<evidence type="ECO:0000256" key="3">
    <source>
        <dbReference type="ARBA" id="ARBA00022737"/>
    </source>
</evidence>
<feature type="transmembrane region" description="Helical" evidence="9">
    <location>
        <begin position="12"/>
        <end position="34"/>
    </location>
</feature>
<dbReference type="InterPro" id="IPR013934">
    <property type="entry name" value="Utp13_C"/>
</dbReference>
<gene>
    <name evidence="11" type="ORF">MOQ_004089</name>
</gene>
<comment type="caution">
    <text evidence="11">The sequence shown here is derived from an EMBL/GenBank/DDBJ whole genome shotgun (WGS) entry which is preliminary data.</text>
</comment>
<evidence type="ECO:0000313" key="12">
    <source>
        <dbReference type="Proteomes" id="UP000007350"/>
    </source>
</evidence>
<keyword evidence="9" id="KW-1133">Transmembrane helix</keyword>
<dbReference type="InterPro" id="IPR036322">
    <property type="entry name" value="WD40_repeat_dom_sf"/>
</dbReference>
<dbReference type="Pfam" id="PF23869">
    <property type="entry name" value="Beta-prop_WDR75_1st"/>
    <property type="match status" value="1"/>
</dbReference>
<evidence type="ECO:0000256" key="1">
    <source>
        <dbReference type="ARBA" id="ARBA00004604"/>
    </source>
</evidence>
<feature type="repeat" description="WD" evidence="7">
    <location>
        <begin position="708"/>
        <end position="749"/>
    </location>
</feature>
<name>K2N298_TRYCR</name>
<keyword evidence="9" id="KW-0812">Transmembrane</keyword>
<dbReference type="EMBL" id="AHKC01010436">
    <property type="protein sequence ID" value="EKF32069.1"/>
    <property type="molecule type" value="Genomic_DNA"/>
</dbReference>
<evidence type="ECO:0000256" key="7">
    <source>
        <dbReference type="PROSITE-ProRule" id="PRU00221"/>
    </source>
</evidence>
<dbReference type="SUPFAM" id="SSF50978">
    <property type="entry name" value="WD40 repeat-like"/>
    <property type="match status" value="2"/>
</dbReference>
<feature type="repeat" description="WD" evidence="7">
    <location>
        <begin position="750"/>
        <end position="791"/>
    </location>
</feature>
<dbReference type="AlphaFoldDB" id="K2N298"/>
<comment type="subcellular location">
    <subcellularLocation>
        <location evidence="1">Nucleus</location>
        <location evidence="1">Nucleolus</location>
    </subcellularLocation>
</comment>
<dbReference type="OrthoDB" id="5414888at2759"/>
<sequence>MYWCVCVEVRRFTYMFSILFLMLLGFLLRGWTILQYEEKEKKKKEGKALVDRRLTLASLCGGWWRARMEGKNCFRTKWSQSPVYSGGNIASLRLPVSQGASSSSLMSSSSSKEGLVMACGDTVNVLWASTGDLVASYKLPLEDVILRVDAVSILRPEEPGAENTNSAAKNNKRRMVGKKKEGAERKANRKEVNETSLDLSLHASAPPGSYIAVGTRTLQVYVLRLDCIHEEEDVKTSSSLVDSSVDNNGSFSCVITPLRSWTAAQQAIAVVQFTFSGRYLVSGSTDGGVKIWDVFNHHLTHNLRIPSASIVHSVYVDPAEKYICVGSFEGHVAVFDFVEKTLISHGHFHVSAVESLCLTPNNEHLFSIGRDRKLAICTVDSSTSREVRSFIVKEHVSSALFESPFRLHVGAMDGTLSTYSVSVTEPLRLLRRMRGPSVAADGTPDDEWAIRSLLAVQNPKGVHEAGPLYGLLDDGNSSSLYAADAAFNISHLLPDKEGSGYYASSTLVGFLDQVLDLKPFPPGFPFQRMVVTNSKDVRCYSTSGCLSSQTLRGHKDIVLTCAVSADAGIIATAGKDCEIRFWSTTNWKTIAIGQGGHGADITSIVFNAKESESYMVLFSVGVDENLRLWDVGMHVLPALPQGETEVKMSIIASPIIFSHRSGINAAHEGPIHAIAVAPNDQYLATAGKDKNVNLWNINGKKIFRDASLKGHRRAVSCLSFSPSDRVLASASNDGSVRLWSLISLTCVKTLQMDRTPVLQVAFFNKGTQLVTGNAEGVLRVWAIAESEVVWSGETHEDRIWALSLVEQENENVLVLSGSADGVLMATEDYTSEEAERVRSERHEVILKEQELANAMRRGQYTEAFLLALKLNHPRNLRQVIMKWSVKNAQDCETTLCRSILPSLGEEQFLRLLQFTREWVSNARHCSVASLVMHCVLASHHFTELVSMPAVRTILEALLAYMQRHSQRLHEVLRRTYYIDYVTRTLGPLTLTSEPPFIRDAATVDDGPVLKRQRAEAV</sequence>
<dbReference type="InterPro" id="IPR001680">
    <property type="entry name" value="WD40_rpt"/>
</dbReference>
<keyword evidence="5" id="KW-0539">Nucleus</keyword>
<evidence type="ECO:0000313" key="11">
    <source>
        <dbReference type="EMBL" id="EKF32069.1"/>
    </source>
</evidence>
<feature type="repeat" description="WD" evidence="7">
    <location>
        <begin position="664"/>
        <end position="705"/>
    </location>
</feature>
<dbReference type="PROSITE" id="PS50294">
    <property type="entry name" value="WD_REPEATS_REGION"/>
    <property type="match status" value="4"/>
</dbReference>
<dbReference type="CDD" id="cd00200">
    <property type="entry name" value="WD40"/>
    <property type="match status" value="1"/>
</dbReference>
<dbReference type="PROSITE" id="PS50082">
    <property type="entry name" value="WD_REPEATS_2"/>
    <property type="match status" value="5"/>
</dbReference>
<evidence type="ECO:0000256" key="8">
    <source>
        <dbReference type="SAM" id="MobiDB-lite"/>
    </source>
</evidence>
<evidence type="ECO:0000256" key="5">
    <source>
        <dbReference type="ARBA" id="ARBA00023242"/>
    </source>
</evidence>
<dbReference type="Pfam" id="PF00400">
    <property type="entry name" value="WD40"/>
    <property type="match status" value="1"/>
</dbReference>
<accession>K2N298</accession>
<dbReference type="GO" id="GO:0000480">
    <property type="term" value="P:endonucleolytic cleavage in 5'-ETS of tricistronic rRNA transcript (SSU-rRNA, 5.8S rRNA, LSU-rRNA)"/>
    <property type="evidence" value="ECO:0007669"/>
    <property type="project" value="TreeGrafter"/>
</dbReference>
<dbReference type="GO" id="GO:0030686">
    <property type="term" value="C:90S preribosome"/>
    <property type="evidence" value="ECO:0007669"/>
    <property type="project" value="TreeGrafter"/>
</dbReference>
<keyword evidence="3" id="KW-0677">Repeat</keyword>
<dbReference type="InterPro" id="IPR015943">
    <property type="entry name" value="WD40/YVTN_repeat-like_dom_sf"/>
</dbReference>
<feature type="repeat" description="WD" evidence="7">
    <location>
        <begin position="551"/>
        <end position="592"/>
    </location>
</feature>
<keyword evidence="4" id="KW-0689">Ribosomal protein</keyword>
<evidence type="ECO:0000259" key="10">
    <source>
        <dbReference type="Pfam" id="PF08625"/>
    </source>
</evidence>
<dbReference type="InterPro" id="IPR020472">
    <property type="entry name" value="WD40_PAC1"/>
</dbReference>
<keyword evidence="12" id="KW-1185">Reference proteome</keyword>
<proteinExistence type="predicted"/>
<dbReference type="GO" id="GO:0034511">
    <property type="term" value="F:U3 snoRNA binding"/>
    <property type="evidence" value="ECO:0007669"/>
    <property type="project" value="TreeGrafter"/>
</dbReference>
<reference evidence="11 12" key="1">
    <citation type="journal article" date="2012" name="BMC Genomics">
        <title>Comparative genomic analysis of human infective Trypanosoma cruzi lineages with the bat-restricted subspecies T. cruzi marinkellei.</title>
        <authorList>
            <person name="Franzen O."/>
            <person name="Talavera-Lopez C."/>
            <person name="Ochaya S."/>
            <person name="Butler C.E."/>
            <person name="Messenger L.A."/>
            <person name="Lewis M.D."/>
            <person name="Llewellyn M.S."/>
            <person name="Marinkelle C.J."/>
            <person name="Tyler K.M."/>
            <person name="Miles M.A."/>
            <person name="Andersson B."/>
        </authorList>
    </citation>
    <scope>NUCLEOTIDE SEQUENCE [LARGE SCALE GENOMIC DNA]</scope>
    <source>
        <strain evidence="11 12">B7</strain>
    </source>
</reference>
<protein>
    <recommendedName>
        <fullName evidence="10">U3 small nucleolar RNA-associated protein 13 C-terminal domain-containing protein</fullName>
    </recommendedName>
</protein>
<dbReference type="GO" id="GO:0032040">
    <property type="term" value="C:small-subunit processome"/>
    <property type="evidence" value="ECO:0007669"/>
    <property type="project" value="InterPro"/>
</dbReference>
<dbReference type="PROSITE" id="PS00678">
    <property type="entry name" value="WD_REPEATS_1"/>
    <property type="match status" value="3"/>
</dbReference>
<keyword evidence="6" id="KW-0687">Ribonucleoprotein</keyword>
<evidence type="ECO:0000256" key="4">
    <source>
        <dbReference type="ARBA" id="ARBA00022980"/>
    </source>
</evidence>
<keyword evidence="9" id="KW-0472">Membrane</keyword>
<evidence type="ECO:0000256" key="2">
    <source>
        <dbReference type="ARBA" id="ARBA00022574"/>
    </source>
</evidence>
<dbReference type="Pfam" id="PF08625">
    <property type="entry name" value="Utp13"/>
    <property type="match status" value="1"/>
</dbReference>
<evidence type="ECO:0000256" key="6">
    <source>
        <dbReference type="ARBA" id="ARBA00023274"/>
    </source>
</evidence>
<feature type="region of interest" description="Disordered" evidence="8">
    <location>
        <begin position="158"/>
        <end position="191"/>
    </location>
</feature>
<dbReference type="GO" id="GO:0005840">
    <property type="term" value="C:ribosome"/>
    <property type="evidence" value="ECO:0007669"/>
    <property type="project" value="UniProtKB-KW"/>
</dbReference>
<dbReference type="PRINTS" id="PR00320">
    <property type="entry name" value="GPROTEINBRPT"/>
</dbReference>
<dbReference type="PANTHER" id="PTHR19854">
    <property type="entry name" value="TRANSDUCIN BETA-LIKE 3"/>
    <property type="match status" value="1"/>
</dbReference>
<evidence type="ECO:0000256" key="9">
    <source>
        <dbReference type="SAM" id="Phobius"/>
    </source>
</evidence>
<feature type="repeat" description="WD" evidence="7">
    <location>
        <begin position="261"/>
        <end position="302"/>
    </location>
</feature>